<proteinExistence type="predicted"/>
<name>A0A2P8ED96_9BACT</name>
<dbReference type="Proteomes" id="UP000240708">
    <property type="component" value="Unassembled WGS sequence"/>
</dbReference>
<dbReference type="AlphaFoldDB" id="A0A2P8ED96"/>
<sequence>MTGQDFLLTSSDLSEFVTGFLHFKGEYKSPYQIPMYENSLCIGVPLGKPFDLYLGGNDLNDESIYIESFDKPYVINALEGVHHIWVSGNISLVIPVFTAKGTEILLQNFVIHPNQNIYPLSRNGLPIFNLLVRKQLRGIQSDQEGLEIVDKELARFFKKYMSKEPHSNNENERILGEEKEVL</sequence>
<accession>A0A2P8ED96</accession>
<reference evidence="1 2" key="1">
    <citation type="submission" date="2018-03" db="EMBL/GenBank/DDBJ databases">
        <title>Genomic Encyclopedia of Archaeal and Bacterial Type Strains, Phase II (KMG-II): from individual species to whole genera.</title>
        <authorList>
            <person name="Goeker M."/>
        </authorList>
    </citation>
    <scope>NUCLEOTIDE SEQUENCE [LARGE SCALE GENOMIC DNA]</scope>
    <source>
        <strain evidence="1 2">DSM 28057</strain>
    </source>
</reference>
<comment type="caution">
    <text evidence="1">The sequence shown here is derived from an EMBL/GenBank/DDBJ whole genome shotgun (WGS) entry which is preliminary data.</text>
</comment>
<organism evidence="1 2">
    <name type="scientific">Cecembia rubra</name>
    <dbReference type="NCBI Taxonomy" id="1485585"/>
    <lineage>
        <taxon>Bacteria</taxon>
        <taxon>Pseudomonadati</taxon>
        <taxon>Bacteroidota</taxon>
        <taxon>Cytophagia</taxon>
        <taxon>Cytophagales</taxon>
        <taxon>Cyclobacteriaceae</taxon>
        <taxon>Cecembia</taxon>
    </lineage>
</organism>
<dbReference type="EMBL" id="PYGF01000001">
    <property type="protein sequence ID" value="PSL07456.1"/>
    <property type="molecule type" value="Genomic_DNA"/>
</dbReference>
<protein>
    <submittedName>
        <fullName evidence="1">Uncharacterized protein</fullName>
    </submittedName>
</protein>
<evidence type="ECO:0000313" key="1">
    <source>
        <dbReference type="EMBL" id="PSL07456.1"/>
    </source>
</evidence>
<evidence type="ECO:0000313" key="2">
    <source>
        <dbReference type="Proteomes" id="UP000240708"/>
    </source>
</evidence>
<gene>
    <name evidence="1" type="ORF">CLV48_101386</name>
</gene>
<keyword evidence="2" id="KW-1185">Reference proteome</keyword>